<dbReference type="GO" id="GO:0043165">
    <property type="term" value="P:Gram-negative-bacterium-type cell outer membrane assembly"/>
    <property type="evidence" value="ECO:0007669"/>
    <property type="project" value="InterPro"/>
</dbReference>
<protein>
    <recommendedName>
        <fullName evidence="4">LPS-assembly lipoprotein</fullName>
    </recommendedName>
</protein>
<evidence type="ECO:0000313" key="2">
    <source>
        <dbReference type="EMBL" id="MBC2607664.1"/>
    </source>
</evidence>
<name>A0A7X1B8K3_9BACT</name>
<proteinExistence type="predicted"/>
<dbReference type="RefSeq" id="WP_185661535.1">
    <property type="nucleotide sequence ID" value="NZ_CAWPOO010000013.1"/>
</dbReference>
<comment type="caution">
    <text evidence="2">The sequence shown here is derived from an EMBL/GenBank/DDBJ whole genome shotgun (WGS) entry which is preliminary data.</text>
</comment>
<evidence type="ECO:0000313" key="3">
    <source>
        <dbReference type="Proteomes" id="UP000526501"/>
    </source>
</evidence>
<evidence type="ECO:0008006" key="4">
    <source>
        <dbReference type="Google" id="ProtNLM"/>
    </source>
</evidence>
<organism evidence="2 3">
    <name type="scientific">Pelagicoccus albus</name>
    <dbReference type="NCBI Taxonomy" id="415222"/>
    <lineage>
        <taxon>Bacteria</taxon>
        <taxon>Pseudomonadati</taxon>
        <taxon>Verrucomicrobiota</taxon>
        <taxon>Opitutia</taxon>
        <taxon>Puniceicoccales</taxon>
        <taxon>Pelagicoccaceae</taxon>
        <taxon>Pelagicoccus</taxon>
    </lineage>
</organism>
<gene>
    <name evidence="2" type="ORF">H5P27_16545</name>
</gene>
<dbReference type="PROSITE" id="PS51257">
    <property type="entry name" value="PROKAR_LIPOPROTEIN"/>
    <property type="match status" value="1"/>
</dbReference>
<reference evidence="2 3" key="1">
    <citation type="submission" date="2020-07" db="EMBL/GenBank/DDBJ databases">
        <authorList>
            <person name="Feng X."/>
        </authorList>
    </citation>
    <scope>NUCLEOTIDE SEQUENCE [LARGE SCALE GENOMIC DNA]</scope>
    <source>
        <strain evidence="2 3">JCM23202</strain>
    </source>
</reference>
<keyword evidence="1" id="KW-0732">Signal</keyword>
<dbReference type="EMBL" id="JACHVC010000013">
    <property type="protein sequence ID" value="MBC2607664.1"/>
    <property type="molecule type" value="Genomic_DNA"/>
</dbReference>
<dbReference type="InterPro" id="IPR007485">
    <property type="entry name" value="LPS_assembly_LptE"/>
</dbReference>
<feature type="chain" id="PRO_5030854883" description="LPS-assembly lipoprotein" evidence="1">
    <location>
        <begin position="21"/>
        <end position="168"/>
    </location>
</feature>
<dbReference type="GO" id="GO:0019867">
    <property type="term" value="C:outer membrane"/>
    <property type="evidence" value="ECO:0007669"/>
    <property type="project" value="InterPro"/>
</dbReference>
<keyword evidence="3" id="KW-1185">Reference proteome</keyword>
<feature type="signal peptide" evidence="1">
    <location>
        <begin position="1"/>
        <end position="20"/>
    </location>
</feature>
<sequence length="168" mass="18072">MRTLILCGAIVALLSGCASYQLGTPSPLPYETIAVAPPLNKTTLPQIEGPLNAALRQSLQRSSSVKLSTGSAADGILSLTLLEVKRSIAAVTSDDVGRGRKFQLEIQVELSVSNENDPSAPYLPSRVFAISQDIFTDDGQVEAEYQAIPEISRKIAEKTTELVTELWQ</sequence>
<evidence type="ECO:0000256" key="1">
    <source>
        <dbReference type="SAM" id="SignalP"/>
    </source>
</evidence>
<dbReference type="Gene3D" id="3.30.160.150">
    <property type="entry name" value="Lipoprotein like domain"/>
    <property type="match status" value="1"/>
</dbReference>
<dbReference type="Proteomes" id="UP000526501">
    <property type="component" value="Unassembled WGS sequence"/>
</dbReference>
<dbReference type="AlphaFoldDB" id="A0A7X1B8K3"/>
<dbReference type="Pfam" id="PF04390">
    <property type="entry name" value="LptE"/>
    <property type="match status" value="1"/>
</dbReference>
<accession>A0A7X1B8K3</accession>